<evidence type="ECO:0000256" key="3">
    <source>
        <dbReference type="ARBA" id="ARBA00012633"/>
    </source>
</evidence>
<organism evidence="11">
    <name type="scientific">Physcomitrium patens</name>
    <name type="common">Spreading-leaved earth moss</name>
    <name type="synonym">Physcomitrella patens</name>
    <dbReference type="NCBI Taxonomy" id="3218"/>
    <lineage>
        <taxon>Eukaryota</taxon>
        <taxon>Viridiplantae</taxon>
        <taxon>Streptophyta</taxon>
        <taxon>Embryophyta</taxon>
        <taxon>Bryophyta</taxon>
        <taxon>Bryophytina</taxon>
        <taxon>Bryopsida</taxon>
        <taxon>Funariidae</taxon>
        <taxon>Funariales</taxon>
        <taxon>Funariaceae</taxon>
        <taxon>Physcomitrium</taxon>
    </lineage>
</organism>
<dbReference type="EnsemblPlants" id="Pp3c3_21240V3.1">
    <property type="protein sequence ID" value="Pp3c3_21240V3.1"/>
    <property type="gene ID" value="Pp3c3_21240"/>
</dbReference>
<sequence length="655" mass="72001">MSITSLLRVGSVNIGEDGRHICKIGYVSYDHLRAALRRDVVNFPLAEFMISSWRCVPSANLLRLAGSRLDSFQNWSTKRRVSNGVVSTRYGGRIGCCTETSNVGPATGANKVKEEVSVEVKEGREEEWVVRVSELDKFWQDNQDGGVRKGHDNGAPPSQTPKGLTSAVFSSVEGQIEQGRPGELRQTSEDGRPISEENNRNDYNLQSSVEPVFLEVIPEDLVTIHPDPSQTVGLFDGQQPLRVVEQAQSEAYVEPVKEWDWWPTGLRENQIRSKPDVQGKYGREMAAAIQAVQLACMLSQRVQERLLRNEEKARSKKDKSVVTVADWGVQAVVSWVLSQSFQGEELSMVAEEDTKGLRGQSGVDMSQRVVNAVNECLREASAVGIAPPKQPLRSYEVLKFINKGTAPGGPTGRHWVLDPVDGTLGFVRGDQYAVALALVDDGQVVLGVLGCPNFPMRPAWLGYHHKYYRMAMKIAPPDPSHWHRGCVMTAQKGEGRAWVQPMIFNGESFNEFHAPREVCVSSVVDPVDATFCEPVERANSSHSFTSGLADTLGLRNQPLRVYSMAKYAAVARGDAEIFMKFAKAGYKEKIWDHAAGVLIVQEAGGVVTDAGGRPLDFSKGRFLEGLDRGIVACCGKSLHNKIIAAVDASYNSSTL</sequence>
<dbReference type="OrthoDB" id="411145at2759"/>
<dbReference type="InterPro" id="IPR051090">
    <property type="entry name" value="Inositol_monoP_superfamily"/>
</dbReference>
<evidence type="ECO:0000256" key="9">
    <source>
        <dbReference type="PIRSR" id="PIRSR600760-2"/>
    </source>
</evidence>
<dbReference type="GO" id="GO:0000103">
    <property type="term" value="P:sulfate assimilation"/>
    <property type="evidence" value="ECO:0000318"/>
    <property type="project" value="GO_Central"/>
</dbReference>
<evidence type="ECO:0000313" key="13">
    <source>
        <dbReference type="Proteomes" id="UP000006727"/>
    </source>
</evidence>
<dbReference type="KEGG" id="ppp:112279279"/>
<dbReference type="NCBIfam" id="TIGR01330">
    <property type="entry name" value="bisphos_HAL2"/>
    <property type="match status" value="1"/>
</dbReference>
<dbReference type="Gene3D" id="3.40.190.80">
    <property type="match status" value="1"/>
</dbReference>
<dbReference type="PaxDb" id="3218-PP1S47_263V6.1"/>
<evidence type="ECO:0000256" key="10">
    <source>
        <dbReference type="SAM" id="MobiDB-lite"/>
    </source>
</evidence>
<dbReference type="RefSeq" id="XP_024369319.1">
    <property type="nucleotide sequence ID" value="XM_024513551.2"/>
</dbReference>
<dbReference type="Proteomes" id="UP000006727">
    <property type="component" value="Chromosome 3"/>
</dbReference>
<evidence type="ECO:0000256" key="6">
    <source>
        <dbReference type="ARBA" id="ARBA00022842"/>
    </source>
</evidence>
<reference evidence="11 13" key="2">
    <citation type="journal article" date="2018" name="Plant J.">
        <title>The Physcomitrella patens chromosome-scale assembly reveals moss genome structure and evolution.</title>
        <authorList>
            <person name="Lang D."/>
            <person name="Ullrich K.K."/>
            <person name="Murat F."/>
            <person name="Fuchs J."/>
            <person name="Jenkins J."/>
            <person name="Haas F.B."/>
            <person name="Piednoel M."/>
            <person name="Gundlach H."/>
            <person name="Van Bel M."/>
            <person name="Meyberg R."/>
            <person name="Vives C."/>
            <person name="Morata J."/>
            <person name="Symeonidi A."/>
            <person name="Hiss M."/>
            <person name="Muchero W."/>
            <person name="Kamisugi Y."/>
            <person name="Saleh O."/>
            <person name="Blanc G."/>
            <person name="Decker E.L."/>
            <person name="van Gessel N."/>
            <person name="Grimwood J."/>
            <person name="Hayes R.D."/>
            <person name="Graham S.W."/>
            <person name="Gunter L.E."/>
            <person name="McDaniel S.F."/>
            <person name="Hoernstein S.N.W."/>
            <person name="Larsson A."/>
            <person name="Li F.W."/>
            <person name="Perroud P.F."/>
            <person name="Phillips J."/>
            <person name="Ranjan P."/>
            <person name="Rokshar D.S."/>
            <person name="Rothfels C.J."/>
            <person name="Schneider L."/>
            <person name="Shu S."/>
            <person name="Stevenson D.W."/>
            <person name="Thummler F."/>
            <person name="Tillich M."/>
            <person name="Villarreal Aguilar J.C."/>
            <person name="Widiez T."/>
            <person name="Wong G.K."/>
            <person name="Wymore A."/>
            <person name="Zhang Y."/>
            <person name="Zimmer A.D."/>
            <person name="Quatrano R.S."/>
            <person name="Mayer K.F.X."/>
            <person name="Goodstein D."/>
            <person name="Casacuberta J.M."/>
            <person name="Vandepoele K."/>
            <person name="Reski R."/>
            <person name="Cuming A.C."/>
            <person name="Tuskan G.A."/>
            <person name="Maumus F."/>
            <person name="Salse J."/>
            <person name="Schmutz J."/>
            <person name="Rensing S.A."/>
        </authorList>
    </citation>
    <scope>NUCLEOTIDE SEQUENCE [LARGE SCALE GENOMIC DNA]</scope>
    <source>
        <strain evidence="12 13">cv. Gransden 2004</strain>
    </source>
</reference>
<protein>
    <recommendedName>
        <fullName evidence="3">3'(2'),5'-bisphosphate nucleotidase</fullName>
        <ecNumber evidence="3">3.1.3.7</ecNumber>
    </recommendedName>
</protein>
<dbReference type="GO" id="GO:0008441">
    <property type="term" value="F:3'(2'),5'-bisphosphate nucleotidase activity"/>
    <property type="evidence" value="ECO:0000318"/>
    <property type="project" value="GO_Central"/>
</dbReference>
<dbReference type="EnsemblPlants" id="Pp3c3_21240V3.2">
    <property type="protein sequence ID" value="Pp3c3_21240V3.2"/>
    <property type="gene ID" value="Pp3c3_21240"/>
</dbReference>
<dbReference type="Gene3D" id="3.30.540.10">
    <property type="entry name" value="Fructose-1,6-Bisphosphatase, subunit A, domain 1"/>
    <property type="match status" value="1"/>
</dbReference>
<dbReference type="PANTHER" id="PTHR43200:SF17">
    <property type="entry name" value="3'(2'),5'-BISPHOSPHATE NUCLEOTIDASE"/>
    <property type="match status" value="1"/>
</dbReference>
<evidence type="ECO:0000313" key="12">
    <source>
        <dbReference type="EnsemblPlants" id="Pp3c3_21240V3.1"/>
    </source>
</evidence>
<dbReference type="GeneID" id="112279279"/>
<reference evidence="11 13" key="1">
    <citation type="journal article" date="2008" name="Science">
        <title>The Physcomitrella genome reveals evolutionary insights into the conquest of land by plants.</title>
        <authorList>
            <person name="Rensing S."/>
            <person name="Lang D."/>
            <person name="Zimmer A."/>
            <person name="Terry A."/>
            <person name="Salamov A."/>
            <person name="Shapiro H."/>
            <person name="Nishiyama T."/>
            <person name="Perroud P.-F."/>
            <person name="Lindquist E."/>
            <person name="Kamisugi Y."/>
            <person name="Tanahashi T."/>
            <person name="Sakakibara K."/>
            <person name="Fujita T."/>
            <person name="Oishi K."/>
            <person name="Shin-I T."/>
            <person name="Kuroki Y."/>
            <person name="Toyoda A."/>
            <person name="Suzuki Y."/>
            <person name="Hashimoto A."/>
            <person name="Yamaguchi K."/>
            <person name="Sugano A."/>
            <person name="Kohara Y."/>
            <person name="Fujiyama A."/>
            <person name="Anterola A."/>
            <person name="Aoki S."/>
            <person name="Ashton N."/>
            <person name="Barbazuk W.B."/>
            <person name="Barker E."/>
            <person name="Bennetzen J."/>
            <person name="Bezanilla M."/>
            <person name="Blankenship R."/>
            <person name="Cho S.H."/>
            <person name="Dutcher S."/>
            <person name="Estelle M."/>
            <person name="Fawcett J.A."/>
            <person name="Gundlach H."/>
            <person name="Hanada K."/>
            <person name="Heyl A."/>
            <person name="Hicks K.A."/>
            <person name="Hugh J."/>
            <person name="Lohr M."/>
            <person name="Mayer K."/>
            <person name="Melkozernov A."/>
            <person name="Murata T."/>
            <person name="Nelson D."/>
            <person name="Pils B."/>
            <person name="Prigge M."/>
            <person name="Reiss B."/>
            <person name="Renner T."/>
            <person name="Rombauts S."/>
            <person name="Rushton P."/>
            <person name="Sanderfoot A."/>
            <person name="Schween G."/>
            <person name="Shiu S.-H."/>
            <person name="Stueber K."/>
            <person name="Theodoulou F.L."/>
            <person name="Tu H."/>
            <person name="Van de Peer Y."/>
            <person name="Verrier P.J."/>
            <person name="Waters E."/>
            <person name="Wood A."/>
            <person name="Yang L."/>
            <person name="Cove D."/>
            <person name="Cuming A."/>
            <person name="Hasebe M."/>
            <person name="Lucas S."/>
            <person name="Mishler D.B."/>
            <person name="Reski R."/>
            <person name="Grigoriev I."/>
            <person name="Quatrano R.S."/>
            <person name="Boore J.L."/>
        </authorList>
    </citation>
    <scope>NUCLEOTIDE SEQUENCE [LARGE SCALE GENOMIC DNA]</scope>
    <source>
        <strain evidence="12 13">cv. Gransden 2004</strain>
    </source>
</reference>
<comment type="similarity">
    <text evidence="2">Belongs to the inositol monophosphatase superfamily.</text>
</comment>
<reference evidence="12" key="3">
    <citation type="submission" date="2020-12" db="UniProtKB">
        <authorList>
            <consortium name="EnsemblPlants"/>
        </authorList>
    </citation>
    <scope>IDENTIFICATION</scope>
</reference>
<comment type="cofactor">
    <cofactor evidence="1 9">
        <name>Mg(2+)</name>
        <dbReference type="ChEBI" id="CHEBI:18420"/>
    </cofactor>
</comment>
<comment type="catalytic activity">
    <reaction evidence="8">
        <text>3'-phosphoadenylyl sulfate + H2O = adenosine 5'-phosphosulfate + phosphate</text>
        <dbReference type="Rhea" id="RHEA:77639"/>
        <dbReference type="ChEBI" id="CHEBI:15377"/>
        <dbReference type="ChEBI" id="CHEBI:43474"/>
        <dbReference type="ChEBI" id="CHEBI:58243"/>
        <dbReference type="ChEBI" id="CHEBI:58339"/>
        <dbReference type="EC" id="3.1.3.7"/>
    </reaction>
    <physiologicalReaction direction="left-to-right" evidence="8">
        <dbReference type="Rhea" id="RHEA:77640"/>
    </physiologicalReaction>
</comment>
<proteinExistence type="inferred from homology"/>
<keyword evidence="6 9" id="KW-0460">Magnesium</keyword>
<evidence type="ECO:0000256" key="1">
    <source>
        <dbReference type="ARBA" id="ARBA00001946"/>
    </source>
</evidence>
<dbReference type="InterPro" id="IPR020550">
    <property type="entry name" value="Inositol_monophosphatase_CS"/>
</dbReference>
<dbReference type="InterPro" id="IPR020583">
    <property type="entry name" value="Inositol_monoP_metal-BS"/>
</dbReference>
<gene>
    <name evidence="12" type="primary">LOC112279279</name>
    <name evidence="11" type="ORF">PHYPA_004748</name>
</gene>
<feature type="binding site" evidence="9">
    <location>
        <position position="421"/>
    </location>
    <ligand>
        <name>Mg(2+)</name>
        <dbReference type="ChEBI" id="CHEBI:18420"/>
        <label>1</label>
        <note>catalytic</note>
    </ligand>
</feature>
<dbReference type="CDD" id="cd01517">
    <property type="entry name" value="PAP_phosphatase"/>
    <property type="match status" value="1"/>
</dbReference>
<dbReference type="FunFam" id="3.40.190.80:FF:000003">
    <property type="entry name" value="PAP-specific phosphatase HAL2-like"/>
    <property type="match status" value="1"/>
</dbReference>
<dbReference type="SUPFAM" id="SSF56655">
    <property type="entry name" value="Carbohydrate phosphatase"/>
    <property type="match status" value="1"/>
</dbReference>
<feature type="binding site" evidence="9">
    <location>
        <position position="351"/>
    </location>
    <ligand>
        <name>Mg(2+)</name>
        <dbReference type="ChEBI" id="CHEBI:18420"/>
        <label>1</label>
        <note>catalytic</note>
    </ligand>
</feature>
<evidence type="ECO:0000256" key="2">
    <source>
        <dbReference type="ARBA" id="ARBA00009759"/>
    </source>
</evidence>
<evidence type="ECO:0000256" key="5">
    <source>
        <dbReference type="ARBA" id="ARBA00022801"/>
    </source>
</evidence>
<keyword evidence="13" id="KW-1185">Reference proteome</keyword>
<feature type="binding site" evidence="9">
    <location>
        <position position="418"/>
    </location>
    <ligand>
        <name>Mg(2+)</name>
        <dbReference type="ChEBI" id="CHEBI:18420"/>
        <label>1</label>
        <note>catalytic</note>
    </ligand>
</feature>
<dbReference type="PROSITE" id="PS00629">
    <property type="entry name" value="IMP_1"/>
    <property type="match status" value="1"/>
</dbReference>
<comment type="catalytic activity">
    <reaction evidence="7">
        <text>adenosine 3',5'-bisphosphate + H2O = AMP + phosphate</text>
        <dbReference type="Rhea" id="RHEA:10040"/>
        <dbReference type="ChEBI" id="CHEBI:15377"/>
        <dbReference type="ChEBI" id="CHEBI:43474"/>
        <dbReference type="ChEBI" id="CHEBI:58343"/>
        <dbReference type="ChEBI" id="CHEBI:456215"/>
        <dbReference type="EC" id="3.1.3.7"/>
    </reaction>
    <physiologicalReaction direction="left-to-right" evidence="7">
        <dbReference type="Rhea" id="RHEA:10041"/>
    </physiologicalReaction>
</comment>
<feature type="region of interest" description="Disordered" evidence="10">
    <location>
        <begin position="141"/>
        <end position="201"/>
    </location>
</feature>
<dbReference type="STRING" id="3218.A0A2K1KVE2"/>
<evidence type="ECO:0000313" key="11">
    <source>
        <dbReference type="EMBL" id="PNR57754.1"/>
    </source>
</evidence>
<evidence type="ECO:0000256" key="4">
    <source>
        <dbReference type="ARBA" id="ARBA00022723"/>
    </source>
</evidence>
<dbReference type="PROSITE" id="PS00630">
    <property type="entry name" value="IMP_2"/>
    <property type="match status" value="1"/>
</dbReference>
<dbReference type="InterPro" id="IPR000760">
    <property type="entry name" value="Inositol_monophosphatase-like"/>
</dbReference>
<dbReference type="GO" id="GO:0046872">
    <property type="term" value="F:metal ion binding"/>
    <property type="evidence" value="ECO:0007669"/>
    <property type="project" value="UniProtKB-KW"/>
</dbReference>
<evidence type="ECO:0000256" key="8">
    <source>
        <dbReference type="ARBA" id="ARBA00044484"/>
    </source>
</evidence>
<keyword evidence="5" id="KW-0378">Hydrolase</keyword>
<name>A0A2K1KVE2_PHYPA</name>
<feature type="compositionally biased region" description="Polar residues" evidence="10">
    <location>
        <begin position="156"/>
        <end position="173"/>
    </location>
</feature>
<dbReference type="PANTHER" id="PTHR43200">
    <property type="entry name" value="PHOSPHATASE"/>
    <property type="match status" value="1"/>
</dbReference>
<keyword evidence="4 9" id="KW-0479">Metal-binding</keyword>
<dbReference type="Gramene" id="Pp3c3_21240V3.2">
    <property type="protein sequence ID" value="Pp3c3_21240V3.2"/>
    <property type="gene ID" value="Pp3c3_21240"/>
</dbReference>
<accession>A0A2K1KVE2</accession>
<dbReference type="InterPro" id="IPR006239">
    <property type="entry name" value="DPNP"/>
</dbReference>
<dbReference type="Gramene" id="Pp3c3_21240V3.1">
    <property type="protein sequence ID" value="Pp3c3_21240V3.1"/>
    <property type="gene ID" value="Pp3c3_21240"/>
</dbReference>
<dbReference type="GO" id="GO:0046854">
    <property type="term" value="P:phosphatidylinositol phosphate biosynthetic process"/>
    <property type="evidence" value="ECO:0007669"/>
    <property type="project" value="InterPro"/>
</dbReference>
<dbReference type="AlphaFoldDB" id="A0A2K1KVE2"/>
<feature type="binding site" evidence="9">
    <location>
        <position position="592"/>
    </location>
    <ligand>
        <name>Mg(2+)</name>
        <dbReference type="ChEBI" id="CHEBI:18420"/>
        <label>1</label>
        <note>catalytic</note>
    </ligand>
</feature>
<evidence type="ECO:0000256" key="7">
    <source>
        <dbReference type="ARBA" id="ARBA00044479"/>
    </source>
</evidence>
<dbReference type="EC" id="3.1.3.7" evidence="3"/>
<feature type="compositionally biased region" description="Basic and acidic residues" evidence="10">
    <location>
        <begin position="180"/>
        <end position="200"/>
    </location>
</feature>
<dbReference type="Pfam" id="PF00459">
    <property type="entry name" value="Inositol_P"/>
    <property type="match status" value="1"/>
</dbReference>
<dbReference type="EMBL" id="ABEU02000003">
    <property type="protein sequence ID" value="PNR57754.1"/>
    <property type="molecule type" value="Genomic_DNA"/>
</dbReference>
<dbReference type="FunCoup" id="A0A2K1KVE2">
    <property type="interactions" value="125"/>
</dbReference>